<organism evidence="5 6">
    <name type="scientific">Anaeromyxobacter oryzae</name>
    <dbReference type="NCBI Taxonomy" id="2918170"/>
    <lineage>
        <taxon>Bacteria</taxon>
        <taxon>Pseudomonadati</taxon>
        <taxon>Myxococcota</taxon>
        <taxon>Myxococcia</taxon>
        <taxon>Myxococcales</taxon>
        <taxon>Cystobacterineae</taxon>
        <taxon>Anaeromyxobacteraceae</taxon>
        <taxon>Anaeromyxobacter</taxon>
    </lineage>
</organism>
<protein>
    <submittedName>
        <fullName evidence="5">Peptidase M24</fullName>
    </submittedName>
</protein>
<dbReference type="EMBL" id="AP025591">
    <property type="protein sequence ID" value="BDG04398.1"/>
    <property type="molecule type" value="Genomic_DNA"/>
</dbReference>
<evidence type="ECO:0000259" key="4">
    <source>
        <dbReference type="Pfam" id="PF01551"/>
    </source>
</evidence>
<dbReference type="PANTHER" id="PTHR21666">
    <property type="entry name" value="PEPTIDASE-RELATED"/>
    <property type="match status" value="1"/>
</dbReference>
<feature type="region of interest" description="Disordered" evidence="2">
    <location>
        <begin position="120"/>
        <end position="145"/>
    </location>
</feature>
<dbReference type="Proteomes" id="UP001162891">
    <property type="component" value="Chromosome"/>
</dbReference>
<accession>A0ABM7WY55</accession>
<dbReference type="Pfam" id="PF01551">
    <property type="entry name" value="Peptidase_M23"/>
    <property type="match status" value="1"/>
</dbReference>
<dbReference type="Gene3D" id="2.70.70.10">
    <property type="entry name" value="Glucose Permease (Domain IIA)"/>
    <property type="match status" value="1"/>
</dbReference>
<dbReference type="InterPro" id="IPR050570">
    <property type="entry name" value="Cell_wall_metabolism_enzyme"/>
</dbReference>
<evidence type="ECO:0000313" key="6">
    <source>
        <dbReference type="Proteomes" id="UP001162891"/>
    </source>
</evidence>
<dbReference type="PANTHER" id="PTHR21666:SF270">
    <property type="entry name" value="MUREIN HYDROLASE ACTIVATOR ENVC"/>
    <property type="match status" value="1"/>
</dbReference>
<name>A0ABM7WY55_9BACT</name>
<evidence type="ECO:0000256" key="1">
    <source>
        <dbReference type="SAM" id="Coils"/>
    </source>
</evidence>
<evidence type="ECO:0000256" key="2">
    <source>
        <dbReference type="SAM" id="MobiDB-lite"/>
    </source>
</evidence>
<evidence type="ECO:0000313" key="5">
    <source>
        <dbReference type="EMBL" id="BDG04398.1"/>
    </source>
</evidence>
<dbReference type="CDD" id="cd12797">
    <property type="entry name" value="M23_peptidase"/>
    <property type="match status" value="1"/>
</dbReference>
<feature type="transmembrane region" description="Helical" evidence="3">
    <location>
        <begin position="42"/>
        <end position="62"/>
    </location>
</feature>
<dbReference type="SUPFAM" id="SSF51261">
    <property type="entry name" value="Duplicated hybrid motif"/>
    <property type="match status" value="1"/>
</dbReference>
<evidence type="ECO:0000256" key="3">
    <source>
        <dbReference type="SAM" id="Phobius"/>
    </source>
</evidence>
<dbReference type="InterPro" id="IPR016047">
    <property type="entry name" value="M23ase_b-sheet_dom"/>
</dbReference>
<feature type="domain" description="M23ase beta-sheet core" evidence="4">
    <location>
        <begin position="212"/>
        <end position="307"/>
    </location>
</feature>
<sequence length="313" mass="34233">MKLGAIDGMAVPPKSQVFTVIVVSDHSQAVRKFRLPRKWLQNTAYAVGGVLLIGLITTGHYFSLLGASSENAVLKEENAQLRSQILLVQEKVAHISATLDRVERFDAKLRTAVTQLQDPERNLAIGPVGTPETEPTIPGPAPAAEGNLSALPGKLTSLETEASRQEQSLRELQEYFDDQRSLLASTPSIWPTRGWVTSDFGTRIDPYTAERRMHQGLDIATPHGQPVYSPSDGTVVFAGVESGYGNVLVIDHGYGVKTRYGHLSEIFVHLGDRIRRGDKVAAVGNTGRSTGPHLHYEVRVNGIPENPRKFILE</sequence>
<keyword evidence="6" id="KW-1185">Reference proteome</keyword>
<feature type="coiled-coil region" evidence="1">
    <location>
        <begin position="64"/>
        <end position="91"/>
    </location>
</feature>
<gene>
    <name evidence="5" type="ORF">AMOR_33940</name>
</gene>
<feature type="compositionally biased region" description="Low complexity" evidence="2">
    <location>
        <begin position="129"/>
        <end position="145"/>
    </location>
</feature>
<keyword evidence="3" id="KW-0472">Membrane</keyword>
<dbReference type="InterPro" id="IPR011055">
    <property type="entry name" value="Dup_hybrid_motif"/>
</dbReference>
<reference evidence="6" key="1">
    <citation type="journal article" date="2022" name="Int. J. Syst. Evol. Microbiol.">
        <title>Anaeromyxobacter oryzae sp. nov., Anaeromyxobacter diazotrophicus sp. nov. and Anaeromyxobacter paludicola sp. nov., isolated from paddy soils.</title>
        <authorList>
            <person name="Itoh H."/>
            <person name="Xu Z."/>
            <person name="Mise K."/>
            <person name="Masuda Y."/>
            <person name="Ushijima N."/>
            <person name="Hayakawa C."/>
            <person name="Shiratori Y."/>
            <person name="Senoo K."/>
        </authorList>
    </citation>
    <scope>NUCLEOTIDE SEQUENCE [LARGE SCALE GENOMIC DNA]</scope>
    <source>
        <strain evidence="6">Red232</strain>
    </source>
</reference>
<keyword evidence="1" id="KW-0175">Coiled coil</keyword>
<keyword evidence="3" id="KW-1133">Transmembrane helix</keyword>
<keyword evidence="3" id="KW-0812">Transmembrane</keyword>
<proteinExistence type="predicted"/>